<reference evidence="2 3" key="1">
    <citation type="submission" date="2024-02" db="EMBL/GenBank/DDBJ databases">
        <title>High-quality chromosome-scale genome assembly of Pensacola bahiagrass (Paspalum notatum Flugge var. saurae).</title>
        <authorList>
            <person name="Vega J.M."/>
            <person name="Podio M."/>
            <person name="Orjuela J."/>
            <person name="Siena L.A."/>
            <person name="Pessino S.C."/>
            <person name="Combes M.C."/>
            <person name="Mariac C."/>
            <person name="Albertini E."/>
            <person name="Pupilli F."/>
            <person name="Ortiz J.P.A."/>
            <person name="Leblanc O."/>
        </authorList>
    </citation>
    <scope>NUCLEOTIDE SEQUENCE [LARGE SCALE GENOMIC DNA]</scope>
    <source>
        <strain evidence="2">R1</strain>
        <tissue evidence="2">Leaf</tissue>
    </source>
</reference>
<evidence type="ECO:0000313" key="2">
    <source>
        <dbReference type="EMBL" id="WVZ72504.1"/>
    </source>
</evidence>
<keyword evidence="3" id="KW-1185">Reference proteome</keyword>
<gene>
    <name evidence="2" type="ORF">U9M48_020952</name>
</gene>
<dbReference type="Proteomes" id="UP001341281">
    <property type="component" value="Chromosome 04"/>
</dbReference>
<proteinExistence type="predicted"/>
<accession>A0AAQ3TII3</accession>
<feature type="region of interest" description="Disordered" evidence="1">
    <location>
        <begin position="180"/>
        <end position="207"/>
    </location>
</feature>
<name>A0AAQ3TII3_PASNO</name>
<dbReference type="EMBL" id="CP144748">
    <property type="protein sequence ID" value="WVZ72504.1"/>
    <property type="molecule type" value="Genomic_DNA"/>
</dbReference>
<sequence length="308" mass="33883">MTKEHELALLLADKIFALIGAKKESSSIFTELTAKGEIIGEMYKQLWLPLGGEPDCTKLTNKRDYSRERTRADSLHVVNMHHAVGSFSAAPCSLIISERGSLSISCGEECATRCWVLCSHEFSACPIEPDPGKKRKAFDGEYSLMEATPSGGGKSLRSTWPVQWLLCQCHCLFSRKRSQEQPARRPVASTPRSTVPPQPVESGQSSSGGICHFTLPMQCGVAALLCRPAQSDRGDEQLQCRAPPPPQGPPTTRRRGPMRQRLYGEEARLIVRYSSGPLVGPRPVTAWLAGYKPAPTHRCLAADAERWQ</sequence>
<protein>
    <submittedName>
        <fullName evidence="2">Uncharacterized protein</fullName>
    </submittedName>
</protein>
<feature type="region of interest" description="Disordered" evidence="1">
    <location>
        <begin position="234"/>
        <end position="258"/>
    </location>
</feature>
<dbReference type="AlphaFoldDB" id="A0AAQ3TII3"/>
<evidence type="ECO:0000256" key="1">
    <source>
        <dbReference type="SAM" id="MobiDB-lite"/>
    </source>
</evidence>
<evidence type="ECO:0000313" key="3">
    <source>
        <dbReference type="Proteomes" id="UP001341281"/>
    </source>
</evidence>
<organism evidence="2 3">
    <name type="scientific">Paspalum notatum var. saurae</name>
    <dbReference type="NCBI Taxonomy" id="547442"/>
    <lineage>
        <taxon>Eukaryota</taxon>
        <taxon>Viridiplantae</taxon>
        <taxon>Streptophyta</taxon>
        <taxon>Embryophyta</taxon>
        <taxon>Tracheophyta</taxon>
        <taxon>Spermatophyta</taxon>
        <taxon>Magnoliopsida</taxon>
        <taxon>Liliopsida</taxon>
        <taxon>Poales</taxon>
        <taxon>Poaceae</taxon>
        <taxon>PACMAD clade</taxon>
        <taxon>Panicoideae</taxon>
        <taxon>Andropogonodae</taxon>
        <taxon>Paspaleae</taxon>
        <taxon>Paspalinae</taxon>
        <taxon>Paspalum</taxon>
    </lineage>
</organism>